<dbReference type="CDD" id="cd05233">
    <property type="entry name" value="SDR_c"/>
    <property type="match status" value="1"/>
</dbReference>
<sequence length="262" mass="27386">MSGVLEGQVAWVTGGGSGIGLAGAVDLAKAGARVVISGRDAAKLDAAIAEAESRGAPAGSITARPLDVADAKAVNAVAAAIQAELGRVDILVNSAGLNYPKRYWCDTDAETFADVVGINLNGATYCTLAVVMGMRARGQGTVINVASFAGFHYEYMTGPAYTASKAAMMALTHSFNIEECVNGLRATSLCPGEVATPILKKRPVQPTEADKARMLQEADLGRTIRFIAEAPAHVCVNELVISPVWNRTYVQDQPLVRKKPAA</sequence>
<keyword evidence="2" id="KW-0560">Oxidoreductase</keyword>
<dbReference type="PRINTS" id="PR00080">
    <property type="entry name" value="SDRFAMILY"/>
</dbReference>
<dbReference type="OrthoDB" id="9810734at2"/>
<dbReference type="PRINTS" id="PR00081">
    <property type="entry name" value="GDHRDH"/>
</dbReference>
<dbReference type="RefSeq" id="WP_114464798.1">
    <property type="nucleotide sequence ID" value="NZ_QPJK01000001.1"/>
</dbReference>
<evidence type="ECO:0000256" key="3">
    <source>
        <dbReference type="RuleBase" id="RU000363"/>
    </source>
</evidence>
<dbReference type="Gene3D" id="3.40.50.720">
    <property type="entry name" value="NAD(P)-binding Rossmann-like Domain"/>
    <property type="match status" value="1"/>
</dbReference>
<dbReference type="GO" id="GO:0016491">
    <property type="term" value="F:oxidoreductase activity"/>
    <property type="evidence" value="ECO:0007669"/>
    <property type="project" value="UniProtKB-KW"/>
</dbReference>
<evidence type="ECO:0000313" key="5">
    <source>
        <dbReference type="Proteomes" id="UP000252884"/>
    </source>
</evidence>
<evidence type="ECO:0000256" key="1">
    <source>
        <dbReference type="ARBA" id="ARBA00006484"/>
    </source>
</evidence>
<dbReference type="AlphaFoldDB" id="A0A368Y559"/>
<keyword evidence="5" id="KW-1185">Reference proteome</keyword>
<organism evidence="4 5">
    <name type="scientific">Pseudorhodoferax soli</name>
    <dbReference type="NCBI Taxonomy" id="545864"/>
    <lineage>
        <taxon>Bacteria</taxon>
        <taxon>Pseudomonadati</taxon>
        <taxon>Pseudomonadota</taxon>
        <taxon>Betaproteobacteria</taxon>
        <taxon>Burkholderiales</taxon>
        <taxon>Comamonadaceae</taxon>
    </lineage>
</organism>
<evidence type="ECO:0000313" key="4">
    <source>
        <dbReference type="EMBL" id="RCW75423.1"/>
    </source>
</evidence>
<dbReference type="Pfam" id="PF00106">
    <property type="entry name" value="adh_short"/>
    <property type="match status" value="1"/>
</dbReference>
<reference evidence="4 5" key="1">
    <citation type="submission" date="2018-07" db="EMBL/GenBank/DDBJ databases">
        <title>Genomic Encyclopedia of Type Strains, Phase IV (KMG-IV): sequencing the most valuable type-strain genomes for metagenomic binning, comparative biology and taxonomic classification.</title>
        <authorList>
            <person name="Goeker M."/>
        </authorList>
    </citation>
    <scope>NUCLEOTIDE SEQUENCE [LARGE SCALE GENOMIC DNA]</scope>
    <source>
        <strain evidence="4 5">DSM 21634</strain>
    </source>
</reference>
<dbReference type="SUPFAM" id="SSF51735">
    <property type="entry name" value="NAD(P)-binding Rossmann-fold domains"/>
    <property type="match status" value="1"/>
</dbReference>
<accession>A0A368Y559</accession>
<proteinExistence type="inferred from homology"/>
<gene>
    <name evidence="4" type="ORF">DES41_10115</name>
</gene>
<comment type="caution">
    <text evidence="4">The sequence shown here is derived from an EMBL/GenBank/DDBJ whole genome shotgun (WGS) entry which is preliminary data.</text>
</comment>
<dbReference type="InterPro" id="IPR036291">
    <property type="entry name" value="NAD(P)-bd_dom_sf"/>
</dbReference>
<name>A0A368Y559_9BURK</name>
<comment type="similarity">
    <text evidence="1 3">Belongs to the short-chain dehydrogenases/reductases (SDR) family.</text>
</comment>
<dbReference type="Proteomes" id="UP000252884">
    <property type="component" value="Unassembled WGS sequence"/>
</dbReference>
<dbReference type="InterPro" id="IPR002347">
    <property type="entry name" value="SDR_fam"/>
</dbReference>
<evidence type="ECO:0000256" key="2">
    <source>
        <dbReference type="ARBA" id="ARBA00023002"/>
    </source>
</evidence>
<dbReference type="EMBL" id="QPJK01000001">
    <property type="protein sequence ID" value="RCW75423.1"/>
    <property type="molecule type" value="Genomic_DNA"/>
</dbReference>
<protein>
    <submittedName>
        <fullName evidence="4">NADP-dependent 3-hydroxy acid dehydrogenase YdfG</fullName>
    </submittedName>
</protein>
<dbReference type="PANTHER" id="PTHR43115:SF4">
    <property type="entry name" value="DEHYDROGENASE_REDUCTASE SDR FAMILY MEMBER 11"/>
    <property type="match status" value="1"/>
</dbReference>
<dbReference type="PANTHER" id="PTHR43115">
    <property type="entry name" value="DEHYDROGENASE/REDUCTASE SDR FAMILY MEMBER 11"/>
    <property type="match status" value="1"/>
</dbReference>